<evidence type="ECO:0000313" key="1">
    <source>
        <dbReference type="EMBL" id="CAA3009883.1"/>
    </source>
</evidence>
<organism evidence="1 2">
    <name type="scientific">Olea europaea subsp. europaea</name>
    <dbReference type="NCBI Taxonomy" id="158383"/>
    <lineage>
        <taxon>Eukaryota</taxon>
        <taxon>Viridiplantae</taxon>
        <taxon>Streptophyta</taxon>
        <taxon>Embryophyta</taxon>
        <taxon>Tracheophyta</taxon>
        <taxon>Spermatophyta</taxon>
        <taxon>Magnoliopsida</taxon>
        <taxon>eudicotyledons</taxon>
        <taxon>Gunneridae</taxon>
        <taxon>Pentapetalae</taxon>
        <taxon>asterids</taxon>
        <taxon>lamiids</taxon>
        <taxon>Lamiales</taxon>
        <taxon>Oleaceae</taxon>
        <taxon>Oleeae</taxon>
        <taxon>Olea</taxon>
    </lineage>
</organism>
<dbReference type="PANTHER" id="PTHR35995">
    <property type="entry name" value="OS04G0690500 PROTEIN"/>
    <property type="match status" value="1"/>
</dbReference>
<comment type="caution">
    <text evidence="1">The sequence shown here is derived from an EMBL/GenBank/DDBJ whole genome shotgun (WGS) entry which is preliminary data.</text>
</comment>
<dbReference type="Pfam" id="PF05340">
    <property type="entry name" value="DUF740"/>
    <property type="match status" value="1"/>
</dbReference>
<accession>A0A8S0U107</accession>
<keyword evidence="2" id="KW-1185">Reference proteome</keyword>
<protein>
    <submittedName>
        <fullName evidence="1">Uncharacterized protein</fullName>
    </submittedName>
</protein>
<dbReference type="InterPro" id="IPR008004">
    <property type="entry name" value="OCTOPUS-like"/>
</dbReference>
<dbReference type="Proteomes" id="UP000594638">
    <property type="component" value="Unassembled WGS sequence"/>
</dbReference>
<proteinExistence type="predicted"/>
<sequence length="180" mass="20608">MNDKTWCNMHPKEEVVGVCASCLNQRLLVLASNQSKLKGSDRIYSATHRKYSVTLSKLFALSNFGQHKPQSHSSQKDSFISIKFEDNGEASWDKDPISNMSLDQQCEMSSNHNLSKVKKIKSVVEHSKPFPALRWRKQIGHLFKLIRWKKSSKGHVGTKLEGAKIRIGWIRSLTKKRTKE</sequence>
<dbReference type="Gramene" id="OE9A013792T1">
    <property type="protein sequence ID" value="OE9A013792C1"/>
    <property type="gene ID" value="OE9A013792"/>
</dbReference>
<dbReference type="OrthoDB" id="1924480at2759"/>
<gene>
    <name evidence="1" type="ORF">OLEA9_A013792</name>
</gene>
<dbReference type="PANTHER" id="PTHR35995:SF1">
    <property type="entry name" value="OS04G0690500 PROTEIN"/>
    <property type="match status" value="1"/>
</dbReference>
<evidence type="ECO:0000313" key="2">
    <source>
        <dbReference type="Proteomes" id="UP000594638"/>
    </source>
</evidence>
<reference evidence="1 2" key="1">
    <citation type="submission" date="2019-12" db="EMBL/GenBank/DDBJ databases">
        <authorList>
            <person name="Alioto T."/>
            <person name="Alioto T."/>
            <person name="Gomez Garrido J."/>
        </authorList>
    </citation>
    <scope>NUCLEOTIDE SEQUENCE [LARGE SCALE GENOMIC DNA]</scope>
</reference>
<name>A0A8S0U107_OLEEU</name>
<dbReference type="AlphaFoldDB" id="A0A8S0U107"/>
<dbReference type="EMBL" id="CACTIH010007328">
    <property type="protein sequence ID" value="CAA3009883.1"/>
    <property type="molecule type" value="Genomic_DNA"/>
</dbReference>